<dbReference type="EMBL" id="MK937592">
    <property type="protein sequence ID" value="QDH91703.1"/>
    <property type="molecule type" value="Genomic_DNA"/>
</dbReference>
<sequence>MAKKIDIAMWLHDLQCVSRCEGESRKDHARRTQMVNARKYVAATSIDELSALLHEQMCPHWASRGHGAFYVDRADRVCGTDGKEHIERIASGPTVAALAKMIGLEVAA</sequence>
<dbReference type="GeneID" id="64766949"/>
<organism evidence="1 2">
    <name type="scientific">Mycobacterium phage Phrappuccino</name>
    <dbReference type="NCBI Taxonomy" id="2591223"/>
    <lineage>
        <taxon>Viruses</taxon>
        <taxon>Duplodnaviria</taxon>
        <taxon>Heunggongvirae</taxon>
        <taxon>Uroviricota</taxon>
        <taxon>Caudoviricetes</taxon>
        <taxon>Phrappuccinovirus</taxon>
        <taxon>Phrappuccinovirus phrappuccino</taxon>
        <taxon>Phreappuccinovirus Phrappuccino</taxon>
    </lineage>
</organism>
<proteinExistence type="predicted"/>
<dbReference type="KEGG" id="vg:64766949"/>
<name>A0A514DDK7_9CAUD</name>
<evidence type="ECO:0000313" key="1">
    <source>
        <dbReference type="EMBL" id="QDH91703.1"/>
    </source>
</evidence>
<keyword evidence="2" id="KW-1185">Reference proteome</keyword>
<accession>A0A514DDK7</accession>
<reference evidence="1 2" key="1">
    <citation type="submission" date="2019-05" db="EMBL/GenBank/DDBJ databases">
        <authorList>
            <person name="Pope W.H."/>
            <person name="Garlena R.A."/>
            <person name="Russell D.A."/>
            <person name="Jacobs-Sera D."/>
            <person name="Hatfull G.F."/>
        </authorList>
    </citation>
    <scope>NUCLEOTIDE SEQUENCE [LARGE SCALE GENOMIC DNA]</scope>
</reference>
<gene>
    <name evidence="1" type="primary">25</name>
    <name evidence="1" type="ORF">SEA_PHRAPPUCCINO_25</name>
</gene>
<protein>
    <submittedName>
        <fullName evidence="1">Uncharacterized protein</fullName>
    </submittedName>
</protein>
<dbReference type="Proteomes" id="UP000316777">
    <property type="component" value="Segment"/>
</dbReference>
<dbReference type="RefSeq" id="YP_010059714.1">
    <property type="nucleotide sequence ID" value="NC_054727.1"/>
</dbReference>
<evidence type="ECO:0000313" key="2">
    <source>
        <dbReference type="Proteomes" id="UP000316777"/>
    </source>
</evidence>